<evidence type="ECO:0008006" key="4">
    <source>
        <dbReference type="Google" id="ProtNLM"/>
    </source>
</evidence>
<keyword evidence="3" id="KW-1185">Reference proteome</keyword>
<keyword evidence="1" id="KW-0732">Signal</keyword>
<name>A0ABU5D224_9ENTR</name>
<dbReference type="Proteomes" id="UP001270266">
    <property type="component" value="Unassembled WGS sequence"/>
</dbReference>
<protein>
    <recommendedName>
        <fullName evidence="4">Periplasmic protein</fullName>
    </recommendedName>
</protein>
<reference evidence="2 3" key="1">
    <citation type="submission" date="2023-02" db="EMBL/GenBank/DDBJ databases">
        <title>The draft genomes of Enterobacter strains.</title>
        <authorList>
            <person name="He Y."/>
            <person name="Feng Y."/>
            <person name="Zong Z."/>
        </authorList>
    </citation>
    <scope>NUCLEOTIDE SEQUENCE [LARGE SCALE GENOMIC DNA]</scope>
    <source>
        <strain evidence="2 3">170198</strain>
    </source>
</reference>
<dbReference type="Gene3D" id="1.20.120.1490">
    <property type="match status" value="1"/>
</dbReference>
<evidence type="ECO:0000313" key="3">
    <source>
        <dbReference type="Proteomes" id="UP001270266"/>
    </source>
</evidence>
<proteinExistence type="predicted"/>
<feature type="chain" id="PRO_5046275434" description="Periplasmic protein" evidence="1">
    <location>
        <begin position="22"/>
        <end position="131"/>
    </location>
</feature>
<gene>
    <name evidence="2" type="ORF">PYW49_07705</name>
</gene>
<sequence length="131" mass="14823">MKFPTIALGLSTFIFSGMTLAAEPLTPQPETFGSVLQLDKSQKTQLINLHADAQECMNNIDASQFHPQDFLKMIKSGTMDEKIFKQQMAIENGLHEQAAHCRITYYTNISKMLTQEQKNKLLEMYKQHAAG</sequence>
<dbReference type="EMBL" id="JARDVI010000002">
    <property type="protein sequence ID" value="MDY0417550.1"/>
    <property type="molecule type" value="Genomic_DNA"/>
</dbReference>
<accession>A0ABU5D224</accession>
<comment type="caution">
    <text evidence="2">The sequence shown here is derived from an EMBL/GenBank/DDBJ whole genome shotgun (WGS) entry which is preliminary data.</text>
</comment>
<feature type="signal peptide" evidence="1">
    <location>
        <begin position="1"/>
        <end position="21"/>
    </location>
</feature>
<evidence type="ECO:0000256" key="1">
    <source>
        <dbReference type="SAM" id="SignalP"/>
    </source>
</evidence>
<evidence type="ECO:0000313" key="2">
    <source>
        <dbReference type="EMBL" id="MDY0417550.1"/>
    </source>
</evidence>
<dbReference type="RefSeq" id="WP_320386138.1">
    <property type="nucleotide sequence ID" value="NZ_JARDVI010000002.1"/>
</dbReference>
<organism evidence="2 3">
    <name type="scientific">Enterobacter chinensis</name>
    <dbReference type="NCBI Taxonomy" id="3030997"/>
    <lineage>
        <taxon>Bacteria</taxon>
        <taxon>Pseudomonadati</taxon>
        <taxon>Pseudomonadota</taxon>
        <taxon>Gammaproteobacteria</taxon>
        <taxon>Enterobacterales</taxon>
        <taxon>Enterobacteriaceae</taxon>
        <taxon>Enterobacter</taxon>
    </lineage>
</organism>